<dbReference type="InterPro" id="IPR045090">
    <property type="entry name" value="Pept_M3A_M3B"/>
</dbReference>
<evidence type="ECO:0000256" key="12">
    <source>
        <dbReference type="ARBA" id="ARBA00023128"/>
    </source>
</evidence>
<dbReference type="SUPFAM" id="SSF55486">
    <property type="entry name" value="Metalloproteases ('zincins'), catalytic domain"/>
    <property type="match status" value="1"/>
</dbReference>
<keyword evidence="11 14" id="KW-0482">Metalloprotease</keyword>
<keyword evidence="12" id="KW-0496">Mitochondrion</keyword>
<evidence type="ECO:0000256" key="11">
    <source>
        <dbReference type="ARBA" id="ARBA00023049"/>
    </source>
</evidence>
<evidence type="ECO:0000256" key="3">
    <source>
        <dbReference type="ARBA" id="ARBA00006040"/>
    </source>
</evidence>
<reference evidence="16" key="1">
    <citation type="submission" date="2014-02" db="EMBL/GenBank/DDBJ databases">
        <authorList>
            <person name="Genoscope - CEA"/>
        </authorList>
    </citation>
    <scope>NUCLEOTIDE SEQUENCE</scope>
    <source>
        <strain evidence="16">LS3</strain>
    </source>
</reference>
<dbReference type="InterPro" id="IPR001567">
    <property type="entry name" value="Pept_M3A_M3B_dom"/>
</dbReference>
<keyword evidence="7 14" id="KW-0479">Metal-binding</keyword>
<evidence type="ECO:0000256" key="14">
    <source>
        <dbReference type="RuleBase" id="RU003435"/>
    </source>
</evidence>
<evidence type="ECO:0000256" key="6">
    <source>
        <dbReference type="ARBA" id="ARBA00022670"/>
    </source>
</evidence>
<dbReference type="FunFam" id="3.40.390.10:FF:000055">
    <property type="entry name" value="Related to mitochondrial intermediate peptidase"/>
    <property type="match status" value="1"/>
</dbReference>
<keyword evidence="10" id="KW-0809">Transit peptide</keyword>
<dbReference type="InterPro" id="IPR024079">
    <property type="entry name" value="MetalloPept_cat_dom_sf"/>
</dbReference>
<comment type="cofactor">
    <cofactor evidence="14">
        <name>Zn(2+)</name>
        <dbReference type="ChEBI" id="CHEBI:29105"/>
    </cofactor>
    <text evidence="14">Binds 1 zinc ion.</text>
</comment>
<dbReference type="InterPro" id="IPR024077">
    <property type="entry name" value="Neurolysin/TOP_dom2"/>
</dbReference>
<evidence type="ECO:0000256" key="1">
    <source>
        <dbReference type="ARBA" id="ARBA00000436"/>
    </source>
</evidence>
<keyword evidence="6 14" id="KW-0645">Protease</keyword>
<keyword evidence="8 14" id="KW-0378">Hydrolase</keyword>
<dbReference type="PANTHER" id="PTHR11804:SF79">
    <property type="entry name" value="MITOCHONDRIAL INTERMEDIATE PEPTIDASE"/>
    <property type="match status" value="1"/>
</dbReference>
<evidence type="ECO:0000313" key="16">
    <source>
        <dbReference type="EMBL" id="CDP35048.1"/>
    </source>
</evidence>
<dbReference type="GO" id="GO:0004222">
    <property type="term" value="F:metalloendopeptidase activity"/>
    <property type="evidence" value="ECO:0007669"/>
    <property type="project" value="UniProtKB-EC"/>
</dbReference>
<dbReference type="Pfam" id="PF01432">
    <property type="entry name" value="Peptidase_M3"/>
    <property type="match status" value="1"/>
</dbReference>
<dbReference type="AlphaFoldDB" id="A0A060T261"/>
<evidence type="ECO:0000256" key="10">
    <source>
        <dbReference type="ARBA" id="ARBA00022946"/>
    </source>
</evidence>
<dbReference type="PANTHER" id="PTHR11804">
    <property type="entry name" value="PROTEASE M3 THIMET OLIGOPEPTIDASE-RELATED"/>
    <property type="match status" value="1"/>
</dbReference>
<comment type="function">
    <text evidence="13">Cleaves proteins, imported into the mitochondrion, to their mature size. While most mitochondrial precursor proteins are processed to the mature form in one step by mitochondrial processing peptidase (MPP), the sequential cleavage by MIP of an octapeptide after initial processing by MPP is a required step for a subgroup of nuclear-encoded precursor proteins destined for the matrix or the inner membrane.</text>
</comment>
<name>A0A060T261_BLAAD</name>
<dbReference type="GO" id="GO:0006627">
    <property type="term" value="P:protein processing involved in protein targeting to mitochondrion"/>
    <property type="evidence" value="ECO:0007669"/>
    <property type="project" value="TreeGrafter"/>
</dbReference>
<feature type="domain" description="Peptidase M3A/M3B catalytic" evidence="15">
    <location>
        <begin position="275"/>
        <end position="731"/>
    </location>
</feature>
<dbReference type="CDD" id="cd06457">
    <property type="entry name" value="M3A_MIP"/>
    <property type="match status" value="1"/>
</dbReference>
<protein>
    <recommendedName>
        <fullName evidence="5">Mitochondrial intermediate peptidase</fullName>
        <ecNumber evidence="4">3.4.24.59</ecNumber>
    </recommendedName>
</protein>
<evidence type="ECO:0000256" key="9">
    <source>
        <dbReference type="ARBA" id="ARBA00022833"/>
    </source>
</evidence>
<evidence type="ECO:0000256" key="13">
    <source>
        <dbReference type="ARBA" id="ARBA00025208"/>
    </source>
</evidence>
<accession>A0A060T261</accession>
<dbReference type="EMBL" id="HG937693">
    <property type="protein sequence ID" value="CDP35048.1"/>
    <property type="molecule type" value="Genomic_DNA"/>
</dbReference>
<evidence type="ECO:0000256" key="2">
    <source>
        <dbReference type="ARBA" id="ARBA00004305"/>
    </source>
</evidence>
<dbReference type="GO" id="GO:0006518">
    <property type="term" value="P:peptide metabolic process"/>
    <property type="evidence" value="ECO:0007669"/>
    <property type="project" value="TreeGrafter"/>
</dbReference>
<dbReference type="EC" id="3.4.24.59" evidence="4"/>
<evidence type="ECO:0000256" key="7">
    <source>
        <dbReference type="ARBA" id="ARBA00022723"/>
    </source>
</evidence>
<proteinExistence type="inferred from homology"/>
<evidence type="ECO:0000259" key="15">
    <source>
        <dbReference type="Pfam" id="PF01432"/>
    </source>
</evidence>
<dbReference type="Gene3D" id="3.40.390.10">
    <property type="entry name" value="Collagenase (Catalytic Domain)"/>
    <property type="match status" value="1"/>
</dbReference>
<gene>
    <name evidence="16" type="ORF">GNLVRS02_ARAD1C26422g</name>
</gene>
<evidence type="ECO:0000256" key="8">
    <source>
        <dbReference type="ARBA" id="ARBA00022801"/>
    </source>
</evidence>
<sequence>MHPSRICLRAAINTVKRQNRAIQRVCQYTTSDTVEKDAELKKVFDSQPFWASFRSSPKLATSSTGLFDNPLLDSVEGIFQFTDSSLQRAMGLARQIIDASSPDELRLTIRNLDRLSDVLCKVIDMVAFVRMAHPDRAFLEAAQRSHEIMYEYMNVLNTSVELYDKLNYVLHDPDISAALSDVEKVVGRILLEDFKLSGVTLAPEHREKFVQLSNSVSILGQQFATESRPVKDSISFSSKQVFGLDPQLAHHLGNGLGRVRIPTSGPLSSIALRTIADEKIRRELWAAQRSASNNQEKILKQFLRDRASLAKMMGRQSFAEYELKEKMAKNPHNVMQFLTDLCDRTYPLAKKELSTLADLKAADPNAVTKELQAWDRDYYSAKALQARRTRGIYAPDTLSSYFSLGNVMQGLSRLFSRIYGIRFVPAETKNGEVWHHDVRRLNVVSDTDGLIGVMYCDLFERDGKSPNPAHYTVQCSMEICPDDPSYESDKTLLNIGGKRYQPPIIVLMCDFNYSDDGLCLLSFSEVETLFHEMGHAIHSMVGRTSLHNVSGTRCATDFVELPSMLMEHFASAPEVLSLYARHHATGEPLPYSLLKSHLDNQATFSHFETYNQIKLSLLDQIYHSEAANADDFSPYQLYHELESTRGLFPDYLKSQWHTYFGHLAGYGATYYCYLFDRAIADKIWKKVFEANPISREAGEKFRTEVLAWGGSRDPWKCVAGVLEEPELEAGGEAAVLGVGRGMTL</sequence>
<organism evidence="16">
    <name type="scientific">Blastobotrys adeninivorans</name>
    <name type="common">Yeast</name>
    <name type="synonym">Arxula adeninivorans</name>
    <dbReference type="NCBI Taxonomy" id="409370"/>
    <lineage>
        <taxon>Eukaryota</taxon>
        <taxon>Fungi</taxon>
        <taxon>Dikarya</taxon>
        <taxon>Ascomycota</taxon>
        <taxon>Saccharomycotina</taxon>
        <taxon>Dipodascomycetes</taxon>
        <taxon>Dipodascales</taxon>
        <taxon>Trichomonascaceae</taxon>
        <taxon>Blastobotrys</taxon>
    </lineage>
</organism>
<dbReference type="InterPro" id="IPR033851">
    <property type="entry name" value="M3A_MIP"/>
</dbReference>
<dbReference type="GO" id="GO:0005759">
    <property type="term" value="C:mitochondrial matrix"/>
    <property type="evidence" value="ECO:0007669"/>
    <property type="project" value="UniProtKB-SubCell"/>
</dbReference>
<reference evidence="16" key="2">
    <citation type="submission" date="2014-06" db="EMBL/GenBank/DDBJ databases">
        <title>The complete genome of Blastobotrys (Arxula) adeninivorans LS3 - a yeast of biotechnological interest.</title>
        <authorList>
            <person name="Kunze G."/>
            <person name="Gaillardin C."/>
            <person name="Czernicka M."/>
            <person name="Durrens P."/>
            <person name="Martin T."/>
            <person name="Boer E."/>
            <person name="Gabaldon T."/>
            <person name="Cruz J."/>
            <person name="Talla E."/>
            <person name="Marck C."/>
            <person name="Goffeau A."/>
            <person name="Barbe V."/>
            <person name="Baret P."/>
            <person name="Baronian K."/>
            <person name="Beier S."/>
            <person name="Bleykasten C."/>
            <person name="Bode R."/>
            <person name="Casaregola S."/>
            <person name="Despons L."/>
            <person name="Fairhead C."/>
            <person name="Giersberg M."/>
            <person name="Gierski P."/>
            <person name="Hahnel U."/>
            <person name="Hartmann A."/>
            <person name="Jankowska D."/>
            <person name="Jubin C."/>
            <person name="Jung P."/>
            <person name="Lafontaine I."/>
            <person name="Leh-Louis V."/>
            <person name="Lemaire M."/>
            <person name="Marcet-Houben M."/>
            <person name="Mascher M."/>
            <person name="Morel G."/>
            <person name="Richard G.-F."/>
            <person name="Riechen J."/>
            <person name="Sacerdot C."/>
            <person name="Sarkar A."/>
            <person name="Savel G."/>
            <person name="Schacherer J."/>
            <person name="Sherman D."/>
            <person name="Straub M.-L."/>
            <person name="Stein N."/>
            <person name="Thierry A."/>
            <person name="Trautwein-Schult A."/>
            <person name="Westhof E."/>
            <person name="Worch S."/>
            <person name="Dujon B."/>
            <person name="Souciet J.-L."/>
            <person name="Wincker P."/>
            <person name="Scholz U."/>
            <person name="Neuveglise N."/>
        </authorList>
    </citation>
    <scope>NUCLEOTIDE SEQUENCE</scope>
    <source>
        <strain evidence="16">LS3</strain>
    </source>
</reference>
<comment type="catalytic activity">
    <reaction evidence="1">
        <text>Release of an N-terminal octapeptide as second stage of processing of some proteins imported into the mitochondrion.</text>
        <dbReference type="EC" id="3.4.24.59"/>
    </reaction>
</comment>
<evidence type="ECO:0000256" key="5">
    <source>
        <dbReference type="ARBA" id="ARBA00018046"/>
    </source>
</evidence>
<dbReference type="PhylomeDB" id="A0A060T261"/>
<comment type="similarity">
    <text evidence="3 14">Belongs to the peptidase M3 family.</text>
</comment>
<keyword evidence="9 14" id="KW-0862">Zinc</keyword>
<comment type="subcellular location">
    <subcellularLocation>
        <location evidence="2">Mitochondrion matrix</location>
    </subcellularLocation>
</comment>
<evidence type="ECO:0000256" key="4">
    <source>
        <dbReference type="ARBA" id="ARBA00012441"/>
    </source>
</evidence>
<dbReference type="GO" id="GO:0046872">
    <property type="term" value="F:metal ion binding"/>
    <property type="evidence" value="ECO:0007669"/>
    <property type="project" value="UniProtKB-UniRule"/>
</dbReference>
<dbReference type="Gene3D" id="1.10.1370.10">
    <property type="entry name" value="Neurolysin, domain 3"/>
    <property type="match status" value="1"/>
</dbReference>